<sequence length="300" mass="32488">MIATMASIHKFYDRRVSLVLGTGALVVHRVSEDRLVIPLAVIAEVHRPEPRSLDLLLTDGEGQHIDCIDSDAMAEFAATLPRALPEQRDPGGSARIIGPGAKGSRWDPDFTAVVLCLLAYVGYTVWVGFAYEWRVLGPIAGALPLLLGGVLCFVTGSEVYDRRKLARRGVVVEAEDIGRRIPMYYLNDADGVPHLFDSRSNTPTIRIICDPRRPHSGFEEMPRDPEGDPAPDRRRPPPLARRMAGLRAARVSAVMGRRSHANDGHRSAAHSRQPAQPGGRAAAPCPSSSAASGSSKCARP</sequence>
<name>A0A4Y3RN36_9ACTN</name>
<evidence type="ECO:0000313" key="3">
    <source>
        <dbReference type="EMBL" id="GEB57240.1"/>
    </source>
</evidence>
<feature type="compositionally biased region" description="Basic and acidic residues" evidence="1">
    <location>
        <begin position="209"/>
        <end position="235"/>
    </location>
</feature>
<organism evidence="3 4">
    <name type="scientific">Streptomyces gardneri</name>
    <dbReference type="NCBI Taxonomy" id="66892"/>
    <lineage>
        <taxon>Bacteria</taxon>
        <taxon>Bacillati</taxon>
        <taxon>Actinomycetota</taxon>
        <taxon>Actinomycetes</taxon>
        <taxon>Kitasatosporales</taxon>
        <taxon>Streptomycetaceae</taxon>
        <taxon>Streptomyces</taxon>
    </lineage>
</organism>
<evidence type="ECO:0000256" key="1">
    <source>
        <dbReference type="SAM" id="MobiDB-lite"/>
    </source>
</evidence>
<keyword evidence="2" id="KW-0812">Transmembrane</keyword>
<dbReference type="Proteomes" id="UP000315226">
    <property type="component" value="Unassembled WGS sequence"/>
</dbReference>
<dbReference type="AlphaFoldDB" id="A0A4Y3RN36"/>
<evidence type="ECO:0000256" key="2">
    <source>
        <dbReference type="SAM" id="Phobius"/>
    </source>
</evidence>
<feature type="transmembrane region" description="Helical" evidence="2">
    <location>
        <begin position="135"/>
        <end position="154"/>
    </location>
</feature>
<protein>
    <submittedName>
        <fullName evidence="3">Uncharacterized protein</fullName>
    </submittedName>
</protein>
<reference evidence="3 4" key="1">
    <citation type="submission" date="2019-06" db="EMBL/GenBank/DDBJ databases">
        <title>Whole genome shotgun sequence of Streptomyces gardneri NBRC 12865.</title>
        <authorList>
            <person name="Hosoyama A."/>
            <person name="Uohara A."/>
            <person name="Ohji S."/>
            <person name="Ichikawa N."/>
        </authorList>
    </citation>
    <scope>NUCLEOTIDE SEQUENCE [LARGE SCALE GENOMIC DNA]</scope>
    <source>
        <strain evidence="3 4">NBRC 12865</strain>
    </source>
</reference>
<accession>A0A4Y3RN36</accession>
<feature type="transmembrane region" description="Helical" evidence="2">
    <location>
        <begin position="110"/>
        <end position="129"/>
    </location>
</feature>
<keyword evidence="2" id="KW-1133">Transmembrane helix</keyword>
<gene>
    <name evidence="3" type="ORF">SGA01_28450</name>
</gene>
<evidence type="ECO:0000313" key="4">
    <source>
        <dbReference type="Proteomes" id="UP000315226"/>
    </source>
</evidence>
<feature type="compositionally biased region" description="Low complexity" evidence="1">
    <location>
        <begin position="240"/>
        <end position="250"/>
    </location>
</feature>
<proteinExistence type="predicted"/>
<feature type="region of interest" description="Disordered" evidence="1">
    <location>
        <begin position="206"/>
        <end position="300"/>
    </location>
</feature>
<feature type="compositionally biased region" description="Low complexity" evidence="1">
    <location>
        <begin position="272"/>
        <end position="300"/>
    </location>
</feature>
<keyword evidence="2" id="KW-0472">Membrane</keyword>
<dbReference type="EMBL" id="BJMN01000016">
    <property type="protein sequence ID" value="GEB57240.1"/>
    <property type="molecule type" value="Genomic_DNA"/>
</dbReference>
<comment type="caution">
    <text evidence="3">The sequence shown here is derived from an EMBL/GenBank/DDBJ whole genome shotgun (WGS) entry which is preliminary data.</text>
</comment>
<keyword evidence="4" id="KW-1185">Reference proteome</keyword>